<dbReference type="Gene3D" id="3.40.190.10">
    <property type="entry name" value="Periplasmic binding protein-like II"/>
    <property type="match status" value="1"/>
</dbReference>
<gene>
    <name evidence="4" type="ORF">DFH01_08465</name>
</gene>
<feature type="domain" description="Solute-binding protein family 5" evidence="3">
    <location>
        <begin position="91"/>
        <end position="453"/>
    </location>
</feature>
<dbReference type="PROSITE" id="PS51318">
    <property type="entry name" value="TAT"/>
    <property type="match status" value="1"/>
</dbReference>
<proteinExistence type="inferred from homology"/>
<dbReference type="OrthoDB" id="7318145at2"/>
<keyword evidence="5" id="KW-1185">Reference proteome</keyword>
<organism evidence="4 5">
    <name type="scientific">Falsiroseomonas bella</name>
    <dbReference type="NCBI Taxonomy" id="2184016"/>
    <lineage>
        <taxon>Bacteria</taxon>
        <taxon>Pseudomonadati</taxon>
        <taxon>Pseudomonadota</taxon>
        <taxon>Alphaproteobacteria</taxon>
        <taxon>Acetobacterales</taxon>
        <taxon>Roseomonadaceae</taxon>
        <taxon>Falsiroseomonas</taxon>
    </lineage>
</organism>
<dbReference type="GO" id="GO:0030288">
    <property type="term" value="C:outer membrane-bounded periplasmic space"/>
    <property type="evidence" value="ECO:0007669"/>
    <property type="project" value="UniProtKB-ARBA"/>
</dbReference>
<comment type="caution">
    <text evidence="4">The sequence shown here is derived from an EMBL/GenBank/DDBJ whole genome shotgun (WGS) entry which is preliminary data.</text>
</comment>
<dbReference type="Pfam" id="PF00496">
    <property type="entry name" value="SBP_bac_5"/>
    <property type="match status" value="1"/>
</dbReference>
<dbReference type="InterPro" id="IPR030678">
    <property type="entry name" value="Peptide/Ni-bd"/>
</dbReference>
<dbReference type="PIRSF" id="PIRSF002741">
    <property type="entry name" value="MppA"/>
    <property type="match status" value="1"/>
</dbReference>
<evidence type="ECO:0000256" key="1">
    <source>
        <dbReference type="ARBA" id="ARBA00004418"/>
    </source>
</evidence>
<evidence type="ECO:0000259" key="3">
    <source>
        <dbReference type="Pfam" id="PF00496"/>
    </source>
</evidence>
<comment type="similarity">
    <text evidence="2">Belongs to the bacterial solute-binding protein 5 family.</text>
</comment>
<evidence type="ECO:0000313" key="4">
    <source>
        <dbReference type="EMBL" id="PWS36916.1"/>
    </source>
</evidence>
<name>A0A317FH93_9PROT</name>
<accession>A0A317FH93</accession>
<dbReference type="InterPro" id="IPR039424">
    <property type="entry name" value="SBP_5"/>
</dbReference>
<dbReference type="Proteomes" id="UP000245765">
    <property type="component" value="Unassembled WGS sequence"/>
</dbReference>
<dbReference type="AlphaFoldDB" id="A0A317FH93"/>
<dbReference type="GO" id="GO:1904680">
    <property type="term" value="F:peptide transmembrane transporter activity"/>
    <property type="evidence" value="ECO:0007669"/>
    <property type="project" value="TreeGrafter"/>
</dbReference>
<dbReference type="GO" id="GO:0015833">
    <property type="term" value="P:peptide transport"/>
    <property type="evidence" value="ECO:0007669"/>
    <property type="project" value="TreeGrafter"/>
</dbReference>
<dbReference type="CDD" id="cd08512">
    <property type="entry name" value="PBP2_NikA_DppA_OppA_like_7"/>
    <property type="match status" value="1"/>
</dbReference>
<dbReference type="RefSeq" id="WP_109870027.1">
    <property type="nucleotide sequence ID" value="NZ_QGNA01000002.1"/>
</dbReference>
<protein>
    <submittedName>
        <fullName evidence="4">ABC transporter substrate-binding protein</fullName>
    </submittedName>
</protein>
<reference evidence="5" key="1">
    <citation type="submission" date="2018-05" db="EMBL/GenBank/DDBJ databases">
        <authorList>
            <person name="Du Z."/>
            <person name="Wang X."/>
        </authorList>
    </citation>
    <scope>NUCLEOTIDE SEQUENCE [LARGE SCALE GENOMIC DNA]</scope>
    <source>
        <strain evidence="5">CQN31</strain>
    </source>
</reference>
<dbReference type="Gene3D" id="3.10.105.10">
    <property type="entry name" value="Dipeptide-binding Protein, Domain 3"/>
    <property type="match status" value="1"/>
</dbReference>
<evidence type="ECO:0000256" key="2">
    <source>
        <dbReference type="ARBA" id="ARBA00005695"/>
    </source>
</evidence>
<dbReference type="SUPFAM" id="SSF53850">
    <property type="entry name" value="Periplasmic binding protein-like II"/>
    <property type="match status" value="1"/>
</dbReference>
<dbReference type="PANTHER" id="PTHR30290:SF34">
    <property type="entry name" value="ABC TRANSPORTER, PERIPLASMIC OLIGO-PEPTIDE BINDING PROTEIN, PUTATIVE-RELATED"/>
    <property type="match status" value="1"/>
</dbReference>
<comment type="subcellular location">
    <subcellularLocation>
        <location evidence="1">Periplasm</location>
    </subcellularLocation>
</comment>
<sequence length="535" mass="60141">MREESGRATAGLRRRDVLRAGAAGAAIGTAGLPGLAQAQAQAQAQGRGRIAFANGSAFDTMDPHATFDVGRVAYRLNLYDGLMRWLDNPPKIEPWLAESYTVSEDGKRYVFKLRQGVKFHDGSDLTADDVVYSMERILSIGKPVTALFTPLMDRGSTKALDRYTVEFNLKSASAIFIATLHDLYVVNSALVKRNERNGDWGQEWLSRNDAGSGSYVLQRFDPARGFLARRYNQHFLGPAGLEEIDFRYVAEVNSRVLGLIRGDFQGTDPYMPQDQIARLQADPNMNVMEAESTRLFYATFHHQRPPFTDLNFRKAVSHCFDYDGWINNILGGSVVRNTQVIPNPMWGAPKDVAGYTYDIDKAKWYLQRVQVPLREITVAGMIGYEQSMQAAALLQNGLARAGVQSKLLNEPFPVVSNKFRDPAQMYDMLFLWRSTYYADPHNWAGEMLHSNRRGNGNNGYYSNPEVDRLLDQALATPDQARRAPLYEQVARIAAEDAAALCVHNGKWYGPFRKNVQGVRFCPIGDGQEMRWLRIT</sequence>
<dbReference type="EMBL" id="QGNA01000002">
    <property type="protein sequence ID" value="PWS36916.1"/>
    <property type="molecule type" value="Genomic_DNA"/>
</dbReference>
<dbReference type="Gene3D" id="3.90.76.10">
    <property type="entry name" value="Dipeptide-binding Protein, Domain 1"/>
    <property type="match status" value="1"/>
</dbReference>
<evidence type="ECO:0000313" key="5">
    <source>
        <dbReference type="Proteomes" id="UP000245765"/>
    </source>
</evidence>
<dbReference type="InterPro" id="IPR000914">
    <property type="entry name" value="SBP_5_dom"/>
</dbReference>
<dbReference type="PANTHER" id="PTHR30290">
    <property type="entry name" value="PERIPLASMIC BINDING COMPONENT OF ABC TRANSPORTER"/>
    <property type="match status" value="1"/>
</dbReference>
<dbReference type="GO" id="GO:0043190">
    <property type="term" value="C:ATP-binding cassette (ABC) transporter complex"/>
    <property type="evidence" value="ECO:0007669"/>
    <property type="project" value="InterPro"/>
</dbReference>
<dbReference type="InterPro" id="IPR006311">
    <property type="entry name" value="TAT_signal"/>
</dbReference>